<evidence type="ECO:0000313" key="2">
    <source>
        <dbReference type="EMBL" id="CAK4031899.1"/>
    </source>
</evidence>
<dbReference type="Gene3D" id="2.60.120.10">
    <property type="entry name" value="Jelly Rolls"/>
    <property type="match status" value="1"/>
</dbReference>
<feature type="transmembrane region" description="Helical" evidence="1">
    <location>
        <begin position="193"/>
        <end position="210"/>
    </location>
</feature>
<organism evidence="2 3">
    <name type="scientific">Lecanosticta acicola</name>
    <dbReference type="NCBI Taxonomy" id="111012"/>
    <lineage>
        <taxon>Eukaryota</taxon>
        <taxon>Fungi</taxon>
        <taxon>Dikarya</taxon>
        <taxon>Ascomycota</taxon>
        <taxon>Pezizomycotina</taxon>
        <taxon>Dothideomycetes</taxon>
        <taxon>Dothideomycetidae</taxon>
        <taxon>Mycosphaerellales</taxon>
        <taxon>Mycosphaerellaceae</taxon>
        <taxon>Lecanosticta</taxon>
    </lineage>
</organism>
<dbReference type="InterPro" id="IPR014710">
    <property type="entry name" value="RmlC-like_jellyroll"/>
</dbReference>
<sequence length="226" mass="25877">MLSFLRAPHPPRTNNADRDTVYYENGTSSVAYHRKDRPGGDYMMTHSFPPAHPQNGPSIIQPPFHWHISQTEKFFVSQGTAHMYYGLGSKPYATLSSHPTPGSKRSVTLPPFRYHRFANASSTEELRMNIQLDPEDYENEQRFFRNFFGYLDDCKRSRTAPSIFQLFVFLHSADVPLAIPLPNVPGAEFVGLYLSWALLIVVAYIGRVVLGYRQTYPEYYNSSKSK</sequence>
<name>A0AAI9ED95_9PEZI</name>
<keyword evidence="1" id="KW-0472">Membrane</keyword>
<keyword evidence="1" id="KW-0812">Transmembrane</keyword>
<gene>
    <name evidence="2" type="ORF">LECACI_7A007057</name>
</gene>
<keyword evidence="3" id="KW-1185">Reference proteome</keyword>
<comment type="caution">
    <text evidence="2">The sequence shown here is derived from an EMBL/GenBank/DDBJ whole genome shotgun (WGS) entry which is preliminary data.</text>
</comment>
<evidence type="ECO:0000256" key="1">
    <source>
        <dbReference type="SAM" id="Phobius"/>
    </source>
</evidence>
<protein>
    <submittedName>
        <fullName evidence="2">-like cupin</fullName>
    </submittedName>
</protein>
<proteinExistence type="predicted"/>
<keyword evidence="1" id="KW-1133">Transmembrane helix</keyword>
<dbReference type="SUPFAM" id="SSF51182">
    <property type="entry name" value="RmlC-like cupins"/>
    <property type="match status" value="1"/>
</dbReference>
<dbReference type="EMBL" id="CAVMBE010000055">
    <property type="protein sequence ID" value="CAK4031899.1"/>
    <property type="molecule type" value="Genomic_DNA"/>
</dbReference>
<dbReference type="InterPro" id="IPR011051">
    <property type="entry name" value="RmlC_Cupin_sf"/>
</dbReference>
<dbReference type="Proteomes" id="UP001296104">
    <property type="component" value="Unassembled WGS sequence"/>
</dbReference>
<dbReference type="AlphaFoldDB" id="A0AAI9ED95"/>
<evidence type="ECO:0000313" key="3">
    <source>
        <dbReference type="Proteomes" id="UP001296104"/>
    </source>
</evidence>
<accession>A0AAI9ED95</accession>
<reference evidence="2" key="1">
    <citation type="submission" date="2023-11" db="EMBL/GenBank/DDBJ databases">
        <authorList>
            <person name="Alioto T."/>
            <person name="Alioto T."/>
            <person name="Gomez Garrido J."/>
        </authorList>
    </citation>
    <scope>NUCLEOTIDE SEQUENCE</scope>
</reference>